<gene>
    <name evidence="1" type="ORF">DPMN_126960</name>
</gene>
<dbReference type="EMBL" id="JAIWYP010000005">
    <property type="protein sequence ID" value="KAH3825088.1"/>
    <property type="molecule type" value="Genomic_DNA"/>
</dbReference>
<proteinExistence type="predicted"/>
<protein>
    <submittedName>
        <fullName evidence="1">Uncharacterized protein</fullName>
    </submittedName>
</protein>
<evidence type="ECO:0000313" key="1">
    <source>
        <dbReference type="EMBL" id="KAH3825088.1"/>
    </source>
</evidence>
<organism evidence="1 2">
    <name type="scientific">Dreissena polymorpha</name>
    <name type="common">Zebra mussel</name>
    <name type="synonym">Mytilus polymorpha</name>
    <dbReference type="NCBI Taxonomy" id="45954"/>
    <lineage>
        <taxon>Eukaryota</taxon>
        <taxon>Metazoa</taxon>
        <taxon>Spiralia</taxon>
        <taxon>Lophotrochozoa</taxon>
        <taxon>Mollusca</taxon>
        <taxon>Bivalvia</taxon>
        <taxon>Autobranchia</taxon>
        <taxon>Heteroconchia</taxon>
        <taxon>Euheterodonta</taxon>
        <taxon>Imparidentia</taxon>
        <taxon>Neoheterodontei</taxon>
        <taxon>Myida</taxon>
        <taxon>Dreissenoidea</taxon>
        <taxon>Dreissenidae</taxon>
        <taxon>Dreissena</taxon>
    </lineage>
</organism>
<name>A0A9D4H0C4_DREPO</name>
<reference evidence="1" key="1">
    <citation type="journal article" date="2019" name="bioRxiv">
        <title>The Genome of the Zebra Mussel, Dreissena polymorpha: A Resource for Invasive Species Research.</title>
        <authorList>
            <person name="McCartney M.A."/>
            <person name="Auch B."/>
            <person name="Kono T."/>
            <person name="Mallez S."/>
            <person name="Zhang Y."/>
            <person name="Obille A."/>
            <person name="Becker A."/>
            <person name="Abrahante J.E."/>
            <person name="Garbe J."/>
            <person name="Badalamenti J.P."/>
            <person name="Herman A."/>
            <person name="Mangelson H."/>
            <person name="Liachko I."/>
            <person name="Sullivan S."/>
            <person name="Sone E.D."/>
            <person name="Koren S."/>
            <person name="Silverstein K.A.T."/>
            <person name="Beckman K.B."/>
            <person name="Gohl D.M."/>
        </authorList>
    </citation>
    <scope>NUCLEOTIDE SEQUENCE</scope>
    <source>
        <strain evidence="1">Duluth1</strain>
        <tissue evidence="1">Whole animal</tissue>
    </source>
</reference>
<comment type="caution">
    <text evidence="1">The sequence shown here is derived from an EMBL/GenBank/DDBJ whole genome shotgun (WGS) entry which is preliminary data.</text>
</comment>
<reference evidence="1" key="2">
    <citation type="submission" date="2020-11" db="EMBL/GenBank/DDBJ databases">
        <authorList>
            <person name="McCartney M.A."/>
            <person name="Auch B."/>
            <person name="Kono T."/>
            <person name="Mallez S."/>
            <person name="Becker A."/>
            <person name="Gohl D.M."/>
            <person name="Silverstein K.A.T."/>
            <person name="Koren S."/>
            <person name="Bechman K.B."/>
            <person name="Herman A."/>
            <person name="Abrahante J.E."/>
            <person name="Garbe J."/>
        </authorList>
    </citation>
    <scope>NUCLEOTIDE SEQUENCE</scope>
    <source>
        <strain evidence="1">Duluth1</strain>
        <tissue evidence="1">Whole animal</tissue>
    </source>
</reference>
<evidence type="ECO:0000313" key="2">
    <source>
        <dbReference type="Proteomes" id="UP000828390"/>
    </source>
</evidence>
<dbReference type="Proteomes" id="UP000828390">
    <property type="component" value="Unassembled WGS sequence"/>
</dbReference>
<sequence>MCNWSKRGTIHGQLITSTGLKSDSSKVTVIENLQNAKLEALLGIVNYLQTFSPN</sequence>
<accession>A0A9D4H0C4</accession>
<keyword evidence="2" id="KW-1185">Reference proteome</keyword>
<dbReference type="AlphaFoldDB" id="A0A9D4H0C4"/>